<accession>A0A4R8H1T1</accession>
<dbReference type="Proteomes" id="UP000295832">
    <property type="component" value="Unassembled WGS sequence"/>
</dbReference>
<comment type="caution">
    <text evidence="1">The sequence shown here is derived from an EMBL/GenBank/DDBJ whole genome shotgun (WGS) entry which is preliminary data.</text>
</comment>
<gene>
    <name evidence="1" type="ORF">C7959_10891</name>
</gene>
<reference evidence="1 2" key="1">
    <citation type="submission" date="2019-03" db="EMBL/GenBank/DDBJ databases">
        <title>Subsurface microbial communities from deep shales in Ohio and West Virginia, USA.</title>
        <authorList>
            <person name="Wrighton K."/>
        </authorList>
    </citation>
    <scope>NUCLEOTIDE SEQUENCE [LARGE SCALE GENOMIC DNA]</scope>
    <source>
        <strain evidence="1 2">MSL 6dP</strain>
    </source>
</reference>
<protein>
    <submittedName>
        <fullName evidence="1">Uncharacterized protein</fullName>
    </submittedName>
</protein>
<evidence type="ECO:0000313" key="2">
    <source>
        <dbReference type="Proteomes" id="UP000295832"/>
    </source>
</evidence>
<proteinExistence type="predicted"/>
<organism evidence="1 2">
    <name type="scientific">Orenia marismortui</name>
    <dbReference type="NCBI Taxonomy" id="46469"/>
    <lineage>
        <taxon>Bacteria</taxon>
        <taxon>Bacillati</taxon>
        <taxon>Bacillota</taxon>
        <taxon>Clostridia</taxon>
        <taxon>Halanaerobiales</taxon>
        <taxon>Halobacteroidaceae</taxon>
        <taxon>Orenia</taxon>
    </lineage>
</organism>
<keyword evidence="2" id="KW-1185">Reference proteome</keyword>
<dbReference type="EMBL" id="SOEG01000008">
    <property type="protein sequence ID" value="TDX52169.1"/>
    <property type="molecule type" value="Genomic_DNA"/>
</dbReference>
<dbReference type="RefSeq" id="WP_166667914.1">
    <property type="nucleotide sequence ID" value="NZ_SOEG01000008.1"/>
</dbReference>
<name>A0A4R8H1T1_9FIRM</name>
<dbReference type="AlphaFoldDB" id="A0A4R8H1T1"/>
<sequence length="46" mass="5356">MKVIGCYRDEKGEIKEMDDKKYQKWGEKYLILCGPPNGFDVSWGEA</sequence>
<evidence type="ECO:0000313" key="1">
    <source>
        <dbReference type="EMBL" id="TDX52169.1"/>
    </source>
</evidence>